<keyword evidence="1" id="KW-0472">Membrane</keyword>
<accession>A0A0P1F6U1</accession>
<proteinExistence type="predicted"/>
<keyword evidence="1" id="KW-1133">Transmembrane helix</keyword>
<evidence type="ECO:0000313" key="3">
    <source>
        <dbReference type="EMBL" id="CUH72663.1"/>
    </source>
</evidence>
<dbReference type="RefSeq" id="WP_058243846.1">
    <property type="nucleotide sequence ID" value="NZ_CYSB01000009.1"/>
</dbReference>
<feature type="transmembrane region" description="Helical" evidence="1">
    <location>
        <begin position="52"/>
        <end position="73"/>
    </location>
</feature>
<evidence type="ECO:0008006" key="6">
    <source>
        <dbReference type="Google" id="ProtNLM"/>
    </source>
</evidence>
<reference evidence="2 4" key="2">
    <citation type="submission" date="2015-09" db="EMBL/GenBank/DDBJ databases">
        <authorList>
            <person name="Rodrigo-Torres L."/>
            <person name="Arahal D.R."/>
        </authorList>
    </citation>
    <scope>NUCLEOTIDE SEQUENCE [LARGE SCALE GENOMIC DNA]</scope>
    <source>
        <strain evidence="2 4">CECT 5118</strain>
    </source>
</reference>
<keyword evidence="1" id="KW-0812">Transmembrane</keyword>
<dbReference type="AlphaFoldDB" id="A0A0P1F6U1"/>
<keyword evidence="4" id="KW-1185">Reference proteome</keyword>
<feature type="transmembrane region" description="Helical" evidence="1">
    <location>
        <begin position="85"/>
        <end position="106"/>
    </location>
</feature>
<evidence type="ECO:0000313" key="4">
    <source>
        <dbReference type="Proteomes" id="UP000051086"/>
    </source>
</evidence>
<sequence>MTRTSKQVVVPHFARMFAVGLAGISAAAHTILGTMDTLMPVMQTDLPLFVRGTIWAAWHMVSGFLILSAYVFWQGGPAARYFSWLYLLGGALFIAIALHLEGAYGLITLPQWVLLLPAGGAALMAGPRLPLKP</sequence>
<dbReference type="EMBL" id="CYSB01000009">
    <property type="protein sequence ID" value="CUH63733.1"/>
    <property type="molecule type" value="Genomic_DNA"/>
</dbReference>
<feature type="transmembrane region" description="Helical" evidence="1">
    <location>
        <begin position="12"/>
        <end position="32"/>
    </location>
</feature>
<organism evidence="3 5">
    <name type="scientific">Thalassovita autumnalis</name>
    <dbReference type="NCBI Taxonomy" id="2072972"/>
    <lineage>
        <taxon>Bacteria</taxon>
        <taxon>Pseudomonadati</taxon>
        <taxon>Pseudomonadota</taxon>
        <taxon>Alphaproteobacteria</taxon>
        <taxon>Rhodobacterales</taxon>
        <taxon>Roseobacteraceae</taxon>
        <taxon>Thalassovita</taxon>
    </lineage>
</organism>
<gene>
    <name evidence="2" type="ORF">TL5118_00592</name>
    <name evidence="3" type="ORF">TL5120_02460</name>
</gene>
<evidence type="ECO:0000256" key="1">
    <source>
        <dbReference type="SAM" id="Phobius"/>
    </source>
</evidence>
<dbReference type="OrthoDB" id="7667463at2"/>
<evidence type="ECO:0000313" key="5">
    <source>
        <dbReference type="Proteomes" id="UP000051887"/>
    </source>
</evidence>
<name>A0A0P1F6U1_9RHOB</name>
<dbReference type="EMBL" id="CYSC01000034">
    <property type="protein sequence ID" value="CUH72663.1"/>
    <property type="molecule type" value="Genomic_DNA"/>
</dbReference>
<reference evidence="3 5" key="1">
    <citation type="submission" date="2015-09" db="EMBL/GenBank/DDBJ databases">
        <authorList>
            <consortium name="Swine Surveillance"/>
        </authorList>
    </citation>
    <scope>NUCLEOTIDE SEQUENCE [LARGE SCALE GENOMIC DNA]</scope>
    <source>
        <strain evidence="3 5">5120</strain>
    </source>
</reference>
<dbReference type="Proteomes" id="UP000051887">
    <property type="component" value="Unassembled WGS sequence"/>
</dbReference>
<evidence type="ECO:0000313" key="2">
    <source>
        <dbReference type="EMBL" id="CUH63733.1"/>
    </source>
</evidence>
<dbReference type="Proteomes" id="UP000051086">
    <property type="component" value="Unassembled WGS sequence"/>
</dbReference>
<protein>
    <recommendedName>
        <fullName evidence="6">DoxX</fullName>
    </recommendedName>
</protein>